<accession>A0A8J6KI90</accession>
<dbReference type="Proteomes" id="UP000770717">
    <property type="component" value="Unassembled WGS sequence"/>
</dbReference>
<sequence>MEEIYVWTYMQTTQLWREVMGSQLLGWTACTETNSCPLPTKRTADGRANSCSAEITTGGLSSFTSRRSLGVMKVLMKRTKNMFIT</sequence>
<organism evidence="1 2">
    <name type="scientific">Eleutherodactylus coqui</name>
    <name type="common">Puerto Rican coqui</name>
    <dbReference type="NCBI Taxonomy" id="57060"/>
    <lineage>
        <taxon>Eukaryota</taxon>
        <taxon>Metazoa</taxon>
        <taxon>Chordata</taxon>
        <taxon>Craniata</taxon>
        <taxon>Vertebrata</taxon>
        <taxon>Euteleostomi</taxon>
        <taxon>Amphibia</taxon>
        <taxon>Batrachia</taxon>
        <taxon>Anura</taxon>
        <taxon>Neobatrachia</taxon>
        <taxon>Hyloidea</taxon>
        <taxon>Eleutherodactylidae</taxon>
        <taxon>Eleutherodactylinae</taxon>
        <taxon>Eleutherodactylus</taxon>
        <taxon>Eleutherodactylus</taxon>
    </lineage>
</organism>
<dbReference type="AlphaFoldDB" id="A0A8J6KI90"/>
<protein>
    <submittedName>
        <fullName evidence="1">Uncharacterized protein</fullName>
    </submittedName>
</protein>
<keyword evidence="2" id="KW-1185">Reference proteome</keyword>
<proteinExistence type="predicted"/>
<name>A0A8J6KI90_ELECQ</name>
<evidence type="ECO:0000313" key="2">
    <source>
        <dbReference type="Proteomes" id="UP000770717"/>
    </source>
</evidence>
<gene>
    <name evidence="1" type="ORF">GDO78_000853</name>
</gene>
<comment type="caution">
    <text evidence="1">The sequence shown here is derived from an EMBL/GenBank/DDBJ whole genome shotgun (WGS) entry which is preliminary data.</text>
</comment>
<dbReference type="EMBL" id="WNTK01000001">
    <property type="protein sequence ID" value="KAG9492575.1"/>
    <property type="molecule type" value="Genomic_DNA"/>
</dbReference>
<evidence type="ECO:0000313" key="1">
    <source>
        <dbReference type="EMBL" id="KAG9492575.1"/>
    </source>
</evidence>
<reference evidence="1" key="1">
    <citation type="thesis" date="2020" institute="ProQuest LLC" country="789 East Eisenhower Parkway, Ann Arbor, MI, USA">
        <title>Comparative Genomics and Chromosome Evolution.</title>
        <authorList>
            <person name="Mudd A.B."/>
        </authorList>
    </citation>
    <scope>NUCLEOTIDE SEQUENCE</scope>
    <source>
        <strain evidence="1">HN-11 Male</strain>
        <tissue evidence="1">Kidney and liver</tissue>
    </source>
</reference>